<evidence type="ECO:0000313" key="2">
    <source>
        <dbReference type="EMBL" id="JAE01049.1"/>
    </source>
</evidence>
<name>A0A0A9EPY1_ARUDO</name>
<keyword evidence="1" id="KW-0732">Signal</keyword>
<reference evidence="2" key="2">
    <citation type="journal article" date="2015" name="Data Brief">
        <title>Shoot transcriptome of the giant reed, Arundo donax.</title>
        <authorList>
            <person name="Barrero R.A."/>
            <person name="Guerrero F.D."/>
            <person name="Moolhuijzen P."/>
            <person name="Goolsby J.A."/>
            <person name="Tidwell J."/>
            <person name="Bellgard S.E."/>
            <person name="Bellgard M.I."/>
        </authorList>
    </citation>
    <scope>NUCLEOTIDE SEQUENCE</scope>
    <source>
        <tissue evidence="2">Shoot tissue taken approximately 20 cm above the soil surface</tissue>
    </source>
</reference>
<dbReference type="EMBL" id="GBRH01196847">
    <property type="protein sequence ID" value="JAE01049.1"/>
    <property type="molecule type" value="Transcribed_RNA"/>
</dbReference>
<feature type="chain" id="PRO_5002064411" evidence="1">
    <location>
        <begin position="18"/>
        <end position="34"/>
    </location>
</feature>
<feature type="signal peptide" evidence="1">
    <location>
        <begin position="1"/>
        <end position="17"/>
    </location>
</feature>
<protein>
    <submittedName>
        <fullName evidence="2">Uncharacterized protein</fullName>
    </submittedName>
</protein>
<organism evidence="2">
    <name type="scientific">Arundo donax</name>
    <name type="common">Giant reed</name>
    <name type="synonym">Donax arundinaceus</name>
    <dbReference type="NCBI Taxonomy" id="35708"/>
    <lineage>
        <taxon>Eukaryota</taxon>
        <taxon>Viridiplantae</taxon>
        <taxon>Streptophyta</taxon>
        <taxon>Embryophyta</taxon>
        <taxon>Tracheophyta</taxon>
        <taxon>Spermatophyta</taxon>
        <taxon>Magnoliopsida</taxon>
        <taxon>Liliopsida</taxon>
        <taxon>Poales</taxon>
        <taxon>Poaceae</taxon>
        <taxon>PACMAD clade</taxon>
        <taxon>Arundinoideae</taxon>
        <taxon>Arundineae</taxon>
        <taxon>Arundo</taxon>
    </lineage>
</organism>
<sequence length="34" mass="3970">MLLFLVTTASVLYHIRATDVLPTYYYWLSGKVSF</sequence>
<evidence type="ECO:0000256" key="1">
    <source>
        <dbReference type="SAM" id="SignalP"/>
    </source>
</evidence>
<dbReference type="AlphaFoldDB" id="A0A0A9EPY1"/>
<proteinExistence type="predicted"/>
<accession>A0A0A9EPY1</accession>
<reference evidence="2" key="1">
    <citation type="submission" date="2014-09" db="EMBL/GenBank/DDBJ databases">
        <authorList>
            <person name="Magalhaes I.L.F."/>
            <person name="Oliveira U."/>
            <person name="Santos F.R."/>
            <person name="Vidigal T.H.D.A."/>
            <person name="Brescovit A.D."/>
            <person name="Santos A.J."/>
        </authorList>
    </citation>
    <scope>NUCLEOTIDE SEQUENCE</scope>
    <source>
        <tissue evidence="2">Shoot tissue taken approximately 20 cm above the soil surface</tissue>
    </source>
</reference>